<dbReference type="SUPFAM" id="SSF51735">
    <property type="entry name" value="NAD(P)-binding Rossmann-fold domains"/>
    <property type="match status" value="1"/>
</dbReference>
<accession>A0ABM7RBC7</accession>
<organism evidence="2 3">
    <name type="scientific">Haloferula helveola</name>
    <dbReference type="NCBI Taxonomy" id="490095"/>
    <lineage>
        <taxon>Bacteria</taxon>
        <taxon>Pseudomonadati</taxon>
        <taxon>Verrucomicrobiota</taxon>
        <taxon>Verrucomicrobiia</taxon>
        <taxon>Verrucomicrobiales</taxon>
        <taxon>Verrucomicrobiaceae</taxon>
        <taxon>Haloferula</taxon>
    </lineage>
</organism>
<dbReference type="InterPro" id="IPR002347">
    <property type="entry name" value="SDR_fam"/>
</dbReference>
<dbReference type="PANTHER" id="PTHR42879:SF2">
    <property type="entry name" value="3-OXOACYL-[ACYL-CARRIER-PROTEIN] REDUCTASE FABG"/>
    <property type="match status" value="1"/>
</dbReference>
<dbReference type="InterPro" id="IPR050259">
    <property type="entry name" value="SDR"/>
</dbReference>
<gene>
    <name evidence="2" type="primary">fabG_1</name>
    <name evidence="2" type="ORF">HAHE_08300</name>
</gene>
<dbReference type="PRINTS" id="PR00081">
    <property type="entry name" value="GDHRDH"/>
</dbReference>
<comment type="similarity">
    <text evidence="1">Belongs to the short-chain dehydrogenases/reductases (SDR) family.</text>
</comment>
<evidence type="ECO:0000313" key="3">
    <source>
        <dbReference type="Proteomes" id="UP001374893"/>
    </source>
</evidence>
<dbReference type="Gene3D" id="3.40.50.720">
    <property type="entry name" value="NAD(P)-binding Rossmann-like Domain"/>
    <property type="match status" value="1"/>
</dbReference>
<dbReference type="Proteomes" id="UP001374893">
    <property type="component" value="Chromosome"/>
</dbReference>
<keyword evidence="3" id="KW-1185">Reference proteome</keyword>
<proteinExistence type="inferred from homology"/>
<dbReference type="RefSeq" id="WP_338688850.1">
    <property type="nucleotide sequence ID" value="NZ_AP024702.1"/>
</dbReference>
<dbReference type="Pfam" id="PF13561">
    <property type="entry name" value="adh_short_C2"/>
    <property type="match status" value="1"/>
</dbReference>
<evidence type="ECO:0000313" key="2">
    <source>
        <dbReference type="EMBL" id="BCX46922.1"/>
    </source>
</evidence>
<evidence type="ECO:0000256" key="1">
    <source>
        <dbReference type="ARBA" id="ARBA00006484"/>
    </source>
</evidence>
<sequence length="256" mass="27503">MMNDSHPFRLDGRVAWVTGSSRGLGKIIAETLAAAGAKVVVNCYSSREQGEAVVEGIQAAGGEAMLVAGDATDAESIDRMAGEIESTFGPVEILVANATPFQPMKDLEDYTWEEHQSMLDAFVKSPFLLAKRLFPSMKERGYGRFVNITSEVFHAGMPGFSAYVAAKGGQIGWTRSVANEVAPFGITVNTVAPGWIPVERHEDVPAEDKDGYLKTVPVGRWGTPVDIANAVCYFASEASGFVTNQTLLVNGGRIPW</sequence>
<dbReference type="InterPro" id="IPR036291">
    <property type="entry name" value="NAD(P)-bd_dom_sf"/>
</dbReference>
<dbReference type="PRINTS" id="PR00080">
    <property type="entry name" value="SDRFAMILY"/>
</dbReference>
<dbReference type="PANTHER" id="PTHR42879">
    <property type="entry name" value="3-OXOACYL-(ACYL-CARRIER-PROTEIN) REDUCTASE"/>
    <property type="match status" value="1"/>
</dbReference>
<name>A0ABM7RBC7_9BACT</name>
<reference evidence="2 3" key="1">
    <citation type="submission" date="2021-06" db="EMBL/GenBank/DDBJ databases">
        <title>Complete genome of Haloferula helveola possessing various polysaccharide degrading enzymes.</title>
        <authorList>
            <person name="Takami H."/>
            <person name="Huang C."/>
            <person name="Hamasaki K."/>
        </authorList>
    </citation>
    <scope>NUCLEOTIDE SEQUENCE [LARGE SCALE GENOMIC DNA]</scope>
    <source>
        <strain evidence="2 3">CN-1</strain>
    </source>
</reference>
<protein>
    <submittedName>
        <fullName evidence="2">3-oxoacyl-ACP reductase</fullName>
    </submittedName>
</protein>
<dbReference type="EMBL" id="AP024702">
    <property type="protein sequence ID" value="BCX46922.1"/>
    <property type="molecule type" value="Genomic_DNA"/>
</dbReference>